<dbReference type="EMBL" id="KN817540">
    <property type="protein sequence ID" value="KJA23834.1"/>
    <property type="molecule type" value="Genomic_DNA"/>
</dbReference>
<reference evidence="2" key="1">
    <citation type="submission" date="2014-04" db="EMBL/GenBank/DDBJ databases">
        <title>Evolutionary Origins and Diversification of the Mycorrhizal Mutualists.</title>
        <authorList>
            <consortium name="DOE Joint Genome Institute"/>
            <consortium name="Mycorrhizal Genomics Consortium"/>
            <person name="Kohler A."/>
            <person name="Kuo A."/>
            <person name="Nagy L.G."/>
            <person name="Floudas D."/>
            <person name="Copeland A."/>
            <person name="Barry K.W."/>
            <person name="Cichocki N."/>
            <person name="Veneault-Fourrey C."/>
            <person name="LaButti K."/>
            <person name="Lindquist E.A."/>
            <person name="Lipzen A."/>
            <person name="Lundell T."/>
            <person name="Morin E."/>
            <person name="Murat C."/>
            <person name="Riley R."/>
            <person name="Ohm R."/>
            <person name="Sun H."/>
            <person name="Tunlid A."/>
            <person name="Henrissat B."/>
            <person name="Grigoriev I.V."/>
            <person name="Hibbett D.S."/>
            <person name="Martin F."/>
        </authorList>
    </citation>
    <scope>NUCLEOTIDE SEQUENCE [LARGE SCALE GENOMIC DNA]</scope>
    <source>
        <strain evidence="2">FD-334 SS-4</strain>
    </source>
</reference>
<organism evidence="1 2">
    <name type="scientific">Hypholoma sublateritium (strain FD-334 SS-4)</name>
    <dbReference type="NCBI Taxonomy" id="945553"/>
    <lineage>
        <taxon>Eukaryota</taxon>
        <taxon>Fungi</taxon>
        <taxon>Dikarya</taxon>
        <taxon>Basidiomycota</taxon>
        <taxon>Agaricomycotina</taxon>
        <taxon>Agaricomycetes</taxon>
        <taxon>Agaricomycetidae</taxon>
        <taxon>Agaricales</taxon>
        <taxon>Agaricineae</taxon>
        <taxon>Strophariaceae</taxon>
        <taxon>Hypholoma</taxon>
    </lineage>
</organism>
<protein>
    <submittedName>
        <fullName evidence="1">Uncharacterized protein</fullName>
    </submittedName>
</protein>
<sequence length="225" mass="24994">MSDSKYIRRSPSTSAGCVRPRLVPCMAPMRAVIMMGIMRDRSTPTHIHKSHPVHENAVYHPDPSIQSSPTYRPTDQLRHHVQVPCRHRARPRCVLQRRLRADDPRAGIRPGAHAALRRRAAGGTFAYSALTGYVPHSAAAWRTRARRRAARVTLAPGSTTTSRCASRPQHRGQLRCAAGGRCLGISCGSVTSVRDGGFGCLYRESPYRRLLPQCTNFFEESPFIS</sequence>
<evidence type="ECO:0000313" key="1">
    <source>
        <dbReference type="EMBL" id="KJA23834.1"/>
    </source>
</evidence>
<keyword evidence="2" id="KW-1185">Reference proteome</keyword>
<proteinExistence type="predicted"/>
<dbReference type="Proteomes" id="UP000054270">
    <property type="component" value="Unassembled WGS sequence"/>
</dbReference>
<name>A0A0D2NYN0_HYPSF</name>
<accession>A0A0D2NYN0</accession>
<evidence type="ECO:0000313" key="2">
    <source>
        <dbReference type="Proteomes" id="UP000054270"/>
    </source>
</evidence>
<dbReference type="AlphaFoldDB" id="A0A0D2NYN0"/>
<gene>
    <name evidence="1" type="ORF">HYPSUDRAFT_558978</name>
</gene>